<reference evidence="1 2" key="1">
    <citation type="submission" date="2017-05" db="EMBL/GenBank/DDBJ databases">
        <authorList>
            <person name="Song R."/>
            <person name="Chenine A.L."/>
            <person name="Ruprecht R.M."/>
        </authorList>
    </citation>
    <scope>NUCLEOTIDE SEQUENCE [LARGE SCALE GENOMIC DNA]</scope>
    <source>
        <strain evidence="1 2">CECT 8489</strain>
    </source>
</reference>
<name>A0A238IY79_9RHOB</name>
<dbReference type="AlphaFoldDB" id="A0A238IY79"/>
<evidence type="ECO:0000313" key="1">
    <source>
        <dbReference type="EMBL" id="SMX23367.1"/>
    </source>
</evidence>
<dbReference type="Proteomes" id="UP000201838">
    <property type="component" value="Unassembled WGS sequence"/>
</dbReference>
<dbReference type="EMBL" id="FXXQ01000004">
    <property type="protein sequence ID" value="SMX23367.1"/>
    <property type="molecule type" value="Genomic_DNA"/>
</dbReference>
<gene>
    <name evidence="1" type="ORF">BOA8489_01473</name>
</gene>
<organism evidence="1 2">
    <name type="scientific">Boseongicola aestuarii</name>
    <dbReference type="NCBI Taxonomy" id="1470561"/>
    <lineage>
        <taxon>Bacteria</taxon>
        <taxon>Pseudomonadati</taxon>
        <taxon>Pseudomonadota</taxon>
        <taxon>Alphaproteobacteria</taxon>
        <taxon>Rhodobacterales</taxon>
        <taxon>Paracoccaceae</taxon>
        <taxon>Boseongicola</taxon>
    </lineage>
</organism>
<dbReference type="RefSeq" id="WP_093973363.1">
    <property type="nucleotide sequence ID" value="NZ_FXXQ01000004.1"/>
</dbReference>
<keyword evidence="2" id="KW-1185">Reference proteome</keyword>
<sequence>MGKETKHEIVTAKRTAPKLVTKGDSNVTIHPVDESQLQALYGVKTTEAADLLLRLALNAFGKNGLEYIDLMPAMAVELEPRDAVEAMLVTQMTATHFALCSMSQKGLHAACPDVREGYERSMTRLSRTFLAQMDGLKKYRAKAQQTVRVERVTVNEGGQAIVGSVSHEGEGHGKK</sequence>
<dbReference type="OrthoDB" id="7432673at2"/>
<accession>A0A238IY79</accession>
<protein>
    <submittedName>
        <fullName evidence="1">Uncharacterized protein</fullName>
    </submittedName>
</protein>
<proteinExistence type="predicted"/>
<evidence type="ECO:0000313" key="2">
    <source>
        <dbReference type="Proteomes" id="UP000201838"/>
    </source>
</evidence>